<dbReference type="Pfam" id="PF20866">
    <property type="entry name" value="MdcG_N"/>
    <property type="match status" value="1"/>
</dbReference>
<dbReference type="Proteomes" id="UP001352263">
    <property type="component" value="Unassembled WGS sequence"/>
</dbReference>
<evidence type="ECO:0000259" key="4">
    <source>
        <dbReference type="Pfam" id="PF20866"/>
    </source>
</evidence>
<reference evidence="5 6" key="1">
    <citation type="submission" date="2023-10" db="EMBL/GenBank/DDBJ databases">
        <title>Noviherbaspirillum sp. CPCC 100848 genome assembly.</title>
        <authorList>
            <person name="Li X.Y."/>
            <person name="Fang X.M."/>
        </authorList>
    </citation>
    <scope>NUCLEOTIDE SEQUENCE [LARGE SCALE GENOMIC DNA]</scope>
    <source>
        <strain evidence="5 6">CPCC 100848</strain>
    </source>
</reference>
<dbReference type="InterPro" id="IPR048903">
    <property type="entry name" value="MdcG_N"/>
</dbReference>
<keyword evidence="1" id="KW-0808">Transferase</keyword>
<keyword evidence="2" id="KW-0548">Nucleotidyltransferase</keyword>
<evidence type="ECO:0000259" key="3">
    <source>
        <dbReference type="Pfam" id="PF10620"/>
    </source>
</evidence>
<proteinExistence type="predicted"/>
<name>A0ABU6J8A0_9BURK</name>
<organism evidence="5 6">
    <name type="scientific">Noviherbaspirillum album</name>
    <dbReference type="NCBI Taxonomy" id="3080276"/>
    <lineage>
        <taxon>Bacteria</taxon>
        <taxon>Pseudomonadati</taxon>
        <taxon>Pseudomonadota</taxon>
        <taxon>Betaproteobacteria</taxon>
        <taxon>Burkholderiales</taxon>
        <taxon>Oxalobacteraceae</taxon>
        <taxon>Noviherbaspirillum</taxon>
    </lineage>
</organism>
<evidence type="ECO:0000313" key="5">
    <source>
        <dbReference type="EMBL" id="MEC4719743.1"/>
    </source>
</evidence>
<evidence type="ECO:0000256" key="1">
    <source>
        <dbReference type="ARBA" id="ARBA00022679"/>
    </source>
</evidence>
<feature type="domain" description="Phosphoribosyl-dephospho-CoA transferase MdcG N-terminal" evidence="4">
    <location>
        <begin position="4"/>
        <end position="87"/>
    </location>
</feature>
<evidence type="ECO:0000256" key="2">
    <source>
        <dbReference type="ARBA" id="ARBA00022695"/>
    </source>
</evidence>
<gene>
    <name evidence="5" type="primary">mdcG</name>
    <name evidence="5" type="ORF">RY831_11335</name>
</gene>
<dbReference type="InterPro" id="IPR049180">
    <property type="entry name" value="MdcG_C"/>
</dbReference>
<dbReference type="InterPro" id="IPR017557">
    <property type="entry name" value="Holo-ACP_synthase"/>
</dbReference>
<evidence type="ECO:0000313" key="6">
    <source>
        <dbReference type="Proteomes" id="UP001352263"/>
    </source>
</evidence>
<comment type="caution">
    <text evidence="5">The sequence shown here is derived from an EMBL/GenBank/DDBJ whole genome shotgun (WGS) entry which is preliminary data.</text>
</comment>
<feature type="domain" description="Phosphoribosyl-dephospho-CoA transferase MdcG C-terminal" evidence="3">
    <location>
        <begin position="93"/>
        <end position="211"/>
    </location>
</feature>
<accession>A0ABU6J8A0</accession>
<dbReference type="Pfam" id="PF10620">
    <property type="entry name" value="MdcG"/>
    <property type="match status" value="1"/>
</dbReference>
<dbReference type="NCBIfam" id="TIGR03135">
    <property type="entry name" value="malonate_mdcG"/>
    <property type="match status" value="1"/>
</dbReference>
<keyword evidence="6" id="KW-1185">Reference proteome</keyword>
<sequence length="233" mass="25296">MLARHSLIWLHPEGWREAEASAAADCTDAIRQWRQADRPLVARRPDADAADDSCCLGLALPPDPESKSKRRIGLRVSRSQVRRIDAPLAIGQTIGYAPQSWQPALARLDGQCGGIGATLRVFGSLALQTLTGLPYLTPSSDIDLLFAPVSLRQLDEGMRLLAEAAEQLPLDGELVFPGGQAVAWKEWANAACAGDGMRVLAKDMHGVRLMKPAELRMQLEPESKSELEAEAAR</sequence>
<dbReference type="EMBL" id="JAWIIV010000008">
    <property type="protein sequence ID" value="MEC4719743.1"/>
    <property type="molecule type" value="Genomic_DNA"/>
</dbReference>
<protein>
    <submittedName>
        <fullName evidence="5">Malonate decarboxylase holo-[acyl-carrier-protein] synthase</fullName>
    </submittedName>
</protein>